<dbReference type="PANTHER" id="PTHR11203">
    <property type="entry name" value="CLEAVAGE AND POLYADENYLATION SPECIFICITY FACTOR FAMILY MEMBER"/>
    <property type="match status" value="1"/>
</dbReference>
<dbReference type="KEGG" id="gai:IMCC3135_11345"/>
<dbReference type="GO" id="GO:0004521">
    <property type="term" value="F:RNA endonuclease activity"/>
    <property type="evidence" value="ECO:0007669"/>
    <property type="project" value="TreeGrafter"/>
</dbReference>
<protein>
    <submittedName>
        <fullName evidence="1">Ribonuclease</fullName>
        <ecNumber evidence="1">3.1.-.-</ecNumber>
    </submittedName>
</protein>
<proteinExistence type="predicted"/>
<dbReference type="EMBL" id="CP018632">
    <property type="protein sequence ID" value="ASJ72359.1"/>
    <property type="molecule type" value="Genomic_DNA"/>
</dbReference>
<keyword evidence="1" id="KW-0378">Hydrolase</keyword>
<dbReference type="PANTHER" id="PTHR11203:SF49">
    <property type="entry name" value="BLL1145 PROTEIN"/>
    <property type="match status" value="1"/>
</dbReference>
<sequence>MELPAFGGPMHSRIQAGACLHTEPSEDDLIQATETGLVCRRGNFVIDPWKETHTALISHAHADHARPVAQVYYASESSVPLLKRRLGENLDIRGVPYSRTFELGQTRVSFHPAGHVLGSAQVRVQSDSEVWVFSGDYKRDHDPSCEPFEVVPCDTFITEATFALPVYRWQPGAVVAAEIAQWWQDMQSEGRPAVLFAYSLGKAQRVLSELTAFCDKPVYLHGAVHPLTEIYRAAGIRMLPGLPIDLDDKQRDYSGELIIAPPGASGSTWMRRFPRASTGFCSGWMRVRGNRRRRGYDRGFVLSDHADWPGLLQTIEQTGARRILTTHGNSTALVRLLRERGMDAAALETRFSEEEDGDASV</sequence>
<dbReference type="Gene3D" id="3.60.15.10">
    <property type="entry name" value="Ribonuclease Z/Hydroxyacylglutathione hydrolase-like"/>
    <property type="match status" value="1"/>
</dbReference>
<dbReference type="EC" id="3.1.-.-" evidence="1"/>
<reference evidence="1 2" key="1">
    <citation type="submission" date="2016-12" db="EMBL/GenBank/DDBJ databases">
        <authorList>
            <person name="Song W.-J."/>
            <person name="Kurnit D.M."/>
        </authorList>
    </citation>
    <scope>NUCLEOTIDE SEQUENCE [LARGE SCALE GENOMIC DNA]</scope>
    <source>
        <strain evidence="1 2">IMCC3135</strain>
    </source>
</reference>
<dbReference type="InterPro" id="IPR036866">
    <property type="entry name" value="RibonucZ/Hydroxyglut_hydro"/>
</dbReference>
<gene>
    <name evidence="1" type="ORF">IMCC3135_11345</name>
</gene>
<dbReference type="InterPro" id="IPR026360">
    <property type="entry name" value="Xnuc_lig_assoc"/>
</dbReference>
<dbReference type="NCBIfam" id="TIGR04122">
    <property type="entry name" value="Xnuc_lig_assoc"/>
    <property type="match status" value="1"/>
</dbReference>
<dbReference type="AlphaFoldDB" id="A0A2Z2NMD6"/>
<dbReference type="SUPFAM" id="SSF56281">
    <property type="entry name" value="Metallo-hydrolase/oxidoreductase"/>
    <property type="match status" value="1"/>
</dbReference>
<dbReference type="InterPro" id="IPR050698">
    <property type="entry name" value="MBL"/>
</dbReference>
<evidence type="ECO:0000313" key="2">
    <source>
        <dbReference type="Proteomes" id="UP000250079"/>
    </source>
</evidence>
<keyword evidence="2" id="KW-1185">Reference proteome</keyword>
<dbReference type="GO" id="GO:0016787">
    <property type="term" value="F:hydrolase activity"/>
    <property type="evidence" value="ECO:0007669"/>
    <property type="project" value="UniProtKB-KW"/>
</dbReference>
<evidence type="ECO:0000313" key="1">
    <source>
        <dbReference type="EMBL" id="ASJ72359.1"/>
    </source>
</evidence>
<accession>A0A2Z2NMD6</accession>
<name>A0A2Z2NMD6_9GAMM</name>
<organism evidence="1 2">
    <name type="scientific">Granulosicoccus antarcticus IMCC3135</name>
    <dbReference type="NCBI Taxonomy" id="1192854"/>
    <lineage>
        <taxon>Bacteria</taxon>
        <taxon>Pseudomonadati</taxon>
        <taxon>Pseudomonadota</taxon>
        <taxon>Gammaproteobacteria</taxon>
        <taxon>Chromatiales</taxon>
        <taxon>Granulosicoccaceae</taxon>
        <taxon>Granulosicoccus</taxon>
    </lineage>
</organism>
<dbReference type="Proteomes" id="UP000250079">
    <property type="component" value="Chromosome"/>
</dbReference>